<dbReference type="GO" id="GO:0005789">
    <property type="term" value="C:endoplasmic reticulum membrane"/>
    <property type="evidence" value="ECO:0007669"/>
    <property type="project" value="UniProtKB-SubCell"/>
</dbReference>
<keyword evidence="14" id="KW-1185">Reference proteome</keyword>
<comment type="subcellular location">
    <subcellularLocation>
        <location evidence="1">Endoplasmic reticulum membrane</location>
        <topology evidence="1">Multi-pass membrane protein</topology>
    </subcellularLocation>
</comment>
<keyword evidence="7 11" id="KW-1133">Transmembrane helix</keyword>
<evidence type="ECO:0000256" key="11">
    <source>
        <dbReference type="SAM" id="Phobius"/>
    </source>
</evidence>
<sequence length="334" mass="37205">QKMDVMSEEKPSSDNQQYCLFNPAILKYTSVFVGDRYTALCNKFMPAVIPSIGQIPKPVAALVCVGFTVIYLAGFYVFGNIRTGKTGLSRNDPRVILARFRAVTVSSITAAAVVWLLLKTYGAWDENTTSSDQIHSLLSILGVLTPSSITAIANLLILPLLLTASLFLGPLSILYMEQCLIFQYHFNFKRDVLQTLSSLEGLRNYIVGPLTEEFVFRACVIAVLKFSGYSTNYLIFASSLYFGLAHLHHAWETYHSYGANAKALKTALLQSGFQFVYTTVFGWYVSWIFIRTDSVWAPTICHTFCNIMGFPDVGAISNFRPRTQKGKTVISIVN</sequence>
<comment type="caution">
    <text evidence="13">The sequence shown here is derived from an EMBL/GenBank/DDBJ whole genome shotgun (WGS) entry which is preliminary data.</text>
</comment>
<keyword evidence="5" id="KW-0378">Hydrolase</keyword>
<dbReference type="EC" id="3.4.26.1" evidence="10"/>
<dbReference type="Proteomes" id="UP000654370">
    <property type="component" value="Unassembled WGS sequence"/>
</dbReference>
<keyword evidence="3" id="KW-0645">Protease</keyword>
<evidence type="ECO:0000256" key="2">
    <source>
        <dbReference type="ARBA" id="ARBA00006897"/>
    </source>
</evidence>
<evidence type="ECO:0000313" key="13">
    <source>
        <dbReference type="EMBL" id="KAG2176347.1"/>
    </source>
</evidence>
<evidence type="ECO:0000256" key="4">
    <source>
        <dbReference type="ARBA" id="ARBA00022692"/>
    </source>
</evidence>
<evidence type="ECO:0000256" key="7">
    <source>
        <dbReference type="ARBA" id="ARBA00022989"/>
    </source>
</evidence>
<evidence type="ECO:0000256" key="9">
    <source>
        <dbReference type="ARBA" id="ARBA00047280"/>
    </source>
</evidence>
<feature type="transmembrane region" description="Helical" evidence="11">
    <location>
        <begin position="59"/>
        <end position="79"/>
    </location>
</feature>
<evidence type="ECO:0000313" key="14">
    <source>
        <dbReference type="Proteomes" id="UP000654370"/>
    </source>
</evidence>
<evidence type="ECO:0000256" key="10">
    <source>
        <dbReference type="ARBA" id="ARBA00049729"/>
    </source>
</evidence>
<dbReference type="PANTHER" id="PTHR13046:SF0">
    <property type="entry name" value="CAAX PRENYL PROTEASE 2"/>
    <property type="match status" value="1"/>
</dbReference>
<keyword evidence="6" id="KW-0256">Endoplasmic reticulum</keyword>
<evidence type="ECO:0000256" key="5">
    <source>
        <dbReference type="ARBA" id="ARBA00022801"/>
    </source>
</evidence>
<dbReference type="InterPro" id="IPR003675">
    <property type="entry name" value="Rce1/LyrA-like_dom"/>
</dbReference>
<dbReference type="PANTHER" id="PTHR13046">
    <property type="entry name" value="PROTEASE U48 CAAX PRENYL PROTEASE RCE1"/>
    <property type="match status" value="1"/>
</dbReference>
<feature type="transmembrane region" description="Helical" evidence="11">
    <location>
        <begin position="271"/>
        <end position="290"/>
    </location>
</feature>
<dbReference type="EMBL" id="JAEPQZ010000010">
    <property type="protein sequence ID" value="KAG2176347.1"/>
    <property type="molecule type" value="Genomic_DNA"/>
</dbReference>
<keyword evidence="4 11" id="KW-0812">Transmembrane</keyword>
<accession>A0A8H7UCC5</accession>
<protein>
    <recommendedName>
        <fullName evidence="10">intramembrane prenyl-peptidase Rce1</fullName>
        <ecNumber evidence="10">3.4.26.1</ecNumber>
    </recommendedName>
</protein>
<dbReference type="GO" id="GO:0071586">
    <property type="term" value="P:CAAX-box protein processing"/>
    <property type="evidence" value="ECO:0007669"/>
    <property type="project" value="InterPro"/>
</dbReference>
<evidence type="ECO:0000256" key="1">
    <source>
        <dbReference type="ARBA" id="ARBA00004477"/>
    </source>
</evidence>
<name>A0A8H7UCC5_MORIS</name>
<evidence type="ECO:0000259" key="12">
    <source>
        <dbReference type="Pfam" id="PF02517"/>
    </source>
</evidence>
<evidence type="ECO:0000256" key="8">
    <source>
        <dbReference type="ARBA" id="ARBA00023136"/>
    </source>
</evidence>
<dbReference type="Pfam" id="PF02517">
    <property type="entry name" value="Rce1-like"/>
    <property type="match status" value="1"/>
</dbReference>
<dbReference type="OrthoDB" id="271604at2759"/>
<organism evidence="13 14">
    <name type="scientific">Mortierella isabellina</name>
    <name type="common">Filamentous fungus</name>
    <name type="synonym">Umbelopsis isabellina</name>
    <dbReference type="NCBI Taxonomy" id="91625"/>
    <lineage>
        <taxon>Eukaryota</taxon>
        <taxon>Fungi</taxon>
        <taxon>Fungi incertae sedis</taxon>
        <taxon>Mucoromycota</taxon>
        <taxon>Mucoromycotina</taxon>
        <taxon>Umbelopsidomycetes</taxon>
        <taxon>Umbelopsidales</taxon>
        <taxon>Umbelopsidaceae</taxon>
        <taxon>Umbelopsis</taxon>
    </lineage>
</organism>
<comment type="catalytic activity">
    <reaction evidence="9">
        <text>Hydrolyzes the peptide bond -P2-(S-farnesyl or geranylgeranyl)C-P1'-P2'-P3'-COOH where P1' and P2' are amino acids with aliphatic sidechains and P3' is any C-terminal residue.</text>
        <dbReference type="EC" id="3.4.26.1"/>
    </reaction>
</comment>
<feature type="transmembrane region" description="Helical" evidence="11">
    <location>
        <begin position="233"/>
        <end position="251"/>
    </location>
</feature>
<keyword evidence="8 11" id="KW-0472">Membrane</keyword>
<feature type="transmembrane region" description="Helical" evidence="11">
    <location>
        <begin position="138"/>
        <end position="168"/>
    </location>
</feature>
<feature type="transmembrane region" description="Helical" evidence="11">
    <location>
        <begin position="100"/>
        <end position="118"/>
    </location>
</feature>
<feature type="domain" description="CAAX prenyl protease 2/Lysostaphin resistance protein A-like" evidence="12">
    <location>
        <begin position="199"/>
        <end position="308"/>
    </location>
</feature>
<gene>
    <name evidence="13" type="ORF">INT43_005581</name>
</gene>
<evidence type="ECO:0000256" key="3">
    <source>
        <dbReference type="ARBA" id="ARBA00022670"/>
    </source>
</evidence>
<reference evidence="13" key="1">
    <citation type="submission" date="2020-12" db="EMBL/GenBank/DDBJ databases">
        <title>Metabolic potential, ecology and presence of endohyphal bacteria is reflected in genomic diversity of Mucoromycotina.</title>
        <authorList>
            <person name="Muszewska A."/>
            <person name="Okrasinska A."/>
            <person name="Steczkiewicz K."/>
            <person name="Drgas O."/>
            <person name="Orlowska M."/>
            <person name="Perlinska-Lenart U."/>
            <person name="Aleksandrzak-Piekarczyk T."/>
            <person name="Szatraj K."/>
            <person name="Zielenkiewicz U."/>
            <person name="Pilsyk S."/>
            <person name="Malc E."/>
            <person name="Mieczkowski P."/>
            <person name="Kruszewska J.S."/>
            <person name="Biernat P."/>
            <person name="Pawlowska J."/>
        </authorList>
    </citation>
    <scope>NUCLEOTIDE SEQUENCE</scope>
    <source>
        <strain evidence="13">WA0000067209</strain>
    </source>
</reference>
<comment type="similarity">
    <text evidence="2">Belongs to the peptidase U48 family.</text>
</comment>
<dbReference type="GO" id="GO:0004222">
    <property type="term" value="F:metalloendopeptidase activity"/>
    <property type="evidence" value="ECO:0007669"/>
    <property type="project" value="InterPro"/>
</dbReference>
<feature type="non-terminal residue" evidence="13">
    <location>
        <position position="1"/>
    </location>
</feature>
<evidence type="ECO:0000256" key="6">
    <source>
        <dbReference type="ARBA" id="ARBA00022824"/>
    </source>
</evidence>
<dbReference type="AlphaFoldDB" id="A0A8H7UCC5"/>
<proteinExistence type="inferred from homology"/>
<dbReference type="InterPro" id="IPR039731">
    <property type="entry name" value="Rce1"/>
</dbReference>